<organism evidence="1 2">
    <name type="scientific">Croceitalea vernalis</name>
    <dbReference type="NCBI Taxonomy" id="3075599"/>
    <lineage>
        <taxon>Bacteria</taxon>
        <taxon>Pseudomonadati</taxon>
        <taxon>Bacteroidota</taxon>
        <taxon>Flavobacteriia</taxon>
        <taxon>Flavobacteriales</taxon>
        <taxon>Flavobacteriaceae</taxon>
        <taxon>Croceitalea</taxon>
    </lineage>
</organism>
<accession>A0ABU3BER0</accession>
<evidence type="ECO:0000313" key="2">
    <source>
        <dbReference type="Proteomes" id="UP001250662"/>
    </source>
</evidence>
<gene>
    <name evidence="1" type="ORF">RM520_03340</name>
</gene>
<protein>
    <submittedName>
        <fullName evidence="1">Uncharacterized protein</fullName>
    </submittedName>
</protein>
<reference evidence="1 2" key="1">
    <citation type="submission" date="2023-09" db="EMBL/GenBank/DDBJ databases">
        <authorList>
            <person name="Rey-Velasco X."/>
        </authorList>
    </citation>
    <scope>NUCLEOTIDE SEQUENCE [LARGE SCALE GENOMIC DNA]</scope>
    <source>
        <strain evidence="1 2">P007</strain>
    </source>
</reference>
<name>A0ABU3BER0_9FLAO</name>
<sequence>MKVYESNSPIFQNLFLVLDAKNEQDYQLIYPSQLYGTFFTVSAKITLSKSKKKVTCIDISLVNYKGMYNIGLENSTKNNFSFENGTGILTLDLKAYNGIDDKSLTNSISLILKEEIPIQKFRRIFTTRKLKSFSKSGTIVGHLEEGLFDSEFYVRNGKYVAAINRLDDKLPNTPPADINMKAGDMCMTSTIKIVNSN</sequence>
<proteinExistence type="predicted"/>
<dbReference type="RefSeq" id="WP_311386970.1">
    <property type="nucleotide sequence ID" value="NZ_JAVRHU010000001.1"/>
</dbReference>
<comment type="caution">
    <text evidence="1">The sequence shown here is derived from an EMBL/GenBank/DDBJ whole genome shotgun (WGS) entry which is preliminary data.</text>
</comment>
<dbReference type="EMBL" id="JAVRHU010000001">
    <property type="protein sequence ID" value="MDT0620643.1"/>
    <property type="molecule type" value="Genomic_DNA"/>
</dbReference>
<keyword evidence="2" id="KW-1185">Reference proteome</keyword>
<evidence type="ECO:0000313" key="1">
    <source>
        <dbReference type="EMBL" id="MDT0620643.1"/>
    </source>
</evidence>
<dbReference type="Proteomes" id="UP001250662">
    <property type="component" value="Unassembled WGS sequence"/>
</dbReference>